<keyword evidence="3" id="KW-0520">NAD</keyword>
<protein>
    <submittedName>
        <fullName evidence="7">Hydroxyacid dehydrogenase</fullName>
    </submittedName>
</protein>
<name>A0A2J9PPA1_9LACT</name>
<dbReference type="PANTHER" id="PTHR43761">
    <property type="entry name" value="D-ISOMER SPECIFIC 2-HYDROXYACID DEHYDROGENASE FAMILY PROTEIN (AFU_ORTHOLOGUE AFUA_1G13630)"/>
    <property type="match status" value="1"/>
</dbReference>
<dbReference type="PANTHER" id="PTHR43761:SF1">
    <property type="entry name" value="D-ISOMER SPECIFIC 2-HYDROXYACID DEHYDROGENASE CATALYTIC DOMAIN-CONTAINING PROTEIN-RELATED"/>
    <property type="match status" value="1"/>
</dbReference>
<evidence type="ECO:0000256" key="2">
    <source>
        <dbReference type="ARBA" id="ARBA00023002"/>
    </source>
</evidence>
<dbReference type="Proteomes" id="UP000192813">
    <property type="component" value="Unassembled WGS sequence"/>
</dbReference>
<dbReference type="FunFam" id="3.40.50.720:FF:000203">
    <property type="entry name" value="D-3-phosphoglycerate dehydrogenase (SerA)"/>
    <property type="match status" value="1"/>
</dbReference>
<sequence>MKIALLEPLRVPEARINELAQPLIDAGHEFTYYPDKTTDPNELYERSKDADIVMIANNPYPAEVIERLENTKFINVAFTGFDHVNSKASKDKGIAIANASGYATTAVAELALGLTLDLFRAITKGNDDIRNANFPGPFQGREIKGKTVGIVGTGHIGLETAKLFKAFGANLIGYNRSEKQEAKDLGVELVELDELLQRTDIVSVHLPLNDETKHLLNKDKLSLMKESAVMINVARGPIIDDAALADLLNDGKIAGAGIDVFDGEPPLPADYPLLSAKNAILTPHVGFLSDEAMELRAQIAFENTQAFINGKPQNIVQEA</sequence>
<evidence type="ECO:0000259" key="6">
    <source>
        <dbReference type="Pfam" id="PF02826"/>
    </source>
</evidence>
<dbReference type="Gene3D" id="3.40.50.720">
    <property type="entry name" value="NAD(P)-binding Rossmann-like Domain"/>
    <property type="match status" value="2"/>
</dbReference>
<comment type="similarity">
    <text evidence="1 4">Belongs to the D-isomer specific 2-hydroxyacid dehydrogenase family.</text>
</comment>
<comment type="caution">
    <text evidence="7">The sequence shown here is derived from an EMBL/GenBank/DDBJ whole genome shotgun (WGS) entry which is preliminary data.</text>
</comment>
<dbReference type="InterPro" id="IPR036291">
    <property type="entry name" value="NAD(P)-bd_dom_sf"/>
</dbReference>
<keyword evidence="2 4" id="KW-0560">Oxidoreductase</keyword>
<evidence type="ECO:0000259" key="5">
    <source>
        <dbReference type="Pfam" id="PF00389"/>
    </source>
</evidence>
<accession>A0A2J9PPA1</accession>
<evidence type="ECO:0000313" key="7">
    <source>
        <dbReference type="EMBL" id="PNL92106.1"/>
    </source>
</evidence>
<dbReference type="AlphaFoldDB" id="A0A2J9PPA1"/>
<dbReference type="RefSeq" id="WP_083069638.1">
    <property type="nucleotide sequence ID" value="NZ_JALXKY010000002.1"/>
</dbReference>
<dbReference type="GO" id="GO:0016616">
    <property type="term" value="F:oxidoreductase activity, acting on the CH-OH group of donors, NAD or NADP as acceptor"/>
    <property type="evidence" value="ECO:0007669"/>
    <property type="project" value="InterPro"/>
</dbReference>
<dbReference type="PROSITE" id="PS00671">
    <property type="entry name" value="D_2_HYDROXYACID_DH_3"/>
    <property type="match status" value="1"/>
</dbReference>
<organism evidence="7 8">
    <name type="scientific">Aerococcus viridans</name>
    <dbReference type="NCBI Taxonomy" id="1377"/>
    <lineage>
        <taxon>Bacteria</taxon>
        <taxon>Bacillati</taxon>
        <taxon>Bacillota</taxon>
        <taxon>Bacilli</taxon>
        <taxon>Lactobacillales</taxon>
        <taxon>Aerococcaceae</taxon>
        <taxon>Aerococcus</taxon>
    </lineage>
</organism>
<gene>
    <name evidence="7" type="ORF">A6J77_007635</name>
</gene>
<dbReference type="EMBL" id="NBTM02000001">
    <property type="protein sequence ID" value="PNL92106.1"/>
    <property type="molecule type" value="Genomic_DNA"/>
</dbReference>
<evidence type="ECO:0000256" key="4">
    <source>
        <dbReference type="RuleBase" id="RU003719"/>
    </source>
</evidence>
<evidence type="ECO:0000256" key="1">
    <source>
        <dbReference type="ARBA" id="ARBA00005854"/>
    </source>
</evidence>
<dbReference type="SUPFAM" id="SSF52283">
    <property type="entry name" value="Formate/glycerate dehydrogenase catalytic domain-like"/>
    <property type="match status" value="1"/>
</dbReference>
<dbReference type="GO" id="GO:0051287">
    <property type="term" value="F:NAD binding"/>
    <property type="evidence" value="ECO:0007669"/>
    <property type="project" value="InterPro"/>
</dbReference>
<dbReference type="InterPro" id="IPR006139">
    <property type="entry name" value="D-isomer_2_OHA_DH_cat_dom"/>
</dbReference>
<dbReference type="Pfam" id="PF00389">
    <property type="entry name" value="2-Hacid_dh"/>
    <property type="match status" value="1"/>
</dbReference>
<dbReference type="Pfam" id="PF02826">
    <property type="entry name" value="2-Hacid_dh_C"/>
    <property type="match status" value="1"/>
</dbReference>
<feature type="domain" description="D-isomer specific 2-hydroxyacid dehydrogenase NAD-binding" evidence="6">
    <location>
        <begin position="112"/>
        <end position="286"/>
    </location>
</feature>
<feature type="domain" description="D-isomer specific 2-hydroxyacid dehydrogenase catalytic" evidence="5">
    <location>
        <begin position="17"/>
        <end position="316"/>
    </location>
</feature>
<evidence type="ECO:0000256" key="3">
    <source>
        <dbReference type="ARBA" id="ARBA00023027"/>
    </source>
</evidence>
<dbReference type="CDD" id="cd12161">
    <property type="entry name" value="GDH_like_1"/>
    <property type="match status" value="1"/>
</dbReference>
<dbReference type="InterPro" id="IPR006140">
    <property type="entry name" value="D-isomer_DH_NAD-bd"/>
</dbReference>
<dbReference type="InterPro" id="IPR050418">
    <property type="entry name" value="D-iso_2-hydroxyacid_DH_PdxB"/>
</dbReference>
<dbReference type="SUPFAM" id="SSF51735">
    <property type="entry name" value="NAD(P)-binding Rossmann-fold domains"/>
    <property type="match status" value="1"/>
</dbReference>
<dbReference type="PROSITE" id="PS00065">
    <property type="entry name" value="D_2_HYDROXYACID_DH_1"/>
    <property type="match status" value="1"/>
</dbReference>
<evidence type="ECO:0000313" key="8">
    <source>
        <dbReference type="Proteomes" id="UP000192813"/>
    </source>
</evidence>
<dbReference type="InterPro" id="IPR029753">
    <property type="entry name" value="D-isomer_DH_CS"/>
</dbReference>
<reference evidence="8" key="1">
    <citation type="submission" date="2017-12" db="EMBL/GenBank/DDBJ databases">
        <title>FDA dAtabase for Regulatory Grade micrObial Sequences (FDA-ARGOS): Supporting development and validation of Infectious Disease Dx tests.</title>
        <authorList>
            <person name="Hoffmann M."/>
            <person name="Allard M."/>
            <person name="Evans P."/>
            <person name="Brown E."/>
            <person name="Tallon L."/>
            <person name="Sadzewicz L."/>
            <person name="Sengamalay N."/>
            <person name="Ott S."/>
            <person name="Godinez A."/>
            <person name="Nagaraj S."/>
            <person name="Vavikolanu K."/>
            <person name="Aluvathingal J."/>
            <person name="Nadendla S."/>
            <person name="Sichtig H."/>
        </authorList>
    </citation>
    <scope>NUCLEOTIDE SEQUENCE [LARGE SCALE GENOMIC DNA]</scope>
    <source>
        <strain evidence="8">FDAARGOS_249</strain>
    </source>
</reference>
<proteinExistence type="inferred from homology"/>
<dbReference type="InterPro" id="IPR029752">
    <property type="entry name" value="D-isomer_DH_CS1"/>
</dbReference>